<reference evidence="2 3" key="1">
    <citation type="submission" date="2024-04" db="EMBL/GenBank/DDBJ databases">
        <authorList>
            <person name="Fracassetti M."/>
        </authorList>
    </citation>
    <scope>NUCLEOTIDE SEQUENCE [LARGE SCALE GENOMIC DNA]</scope>
</reference>
<protein>
    <submittedName>
        <fullName evidence="2">Uncharacterized protein</fullName>
    </submittedName>
</protein>
<keyword evidence="3" id="KW-1185">Reference proteome</keyword>
<sequence length="110" mass="12255">MLTSSRAKNVTSGRVGKRKRKESGMFRREFRSKGSWVVLLRLRCTSPPPPLDHSGSLHLRRLGNIQPNPAAIVKTIPCEMGEAGGGARHSRRSREEGKLQIGGRPRCREL</sequence>
<feature type="region of interest" description="Disordered" evidence="1">
    <location>
        <begin position="1"/>
        <end position="26"/>
    </location>
</feature>
<feature type="compositionally biased region" description="Polar residues" evidence="1">
    <location>
        <begin position="1"/>
        <end position="12"/>
    </location>
</feature>
<proteinExistence type="predicted"/>
<dbReference type="AlphaFoldDB" id="A0AAV2ENH4"/>
<evidence type="ECO:0000313" key="3">
    <source>
        <dbReference type="Proteomes" id="UP001497516"/>
    </source>
</evidence>
<gene>
    <name evidence="2" type="ORF">LTRI10_LOCUS28045</name>
</gene>
<name>A0AAV2ENH4_9ROSI</name>
<dbReference type="Proteomes" id="UP001497516">
    <property type="component" value="Chromosome 5"/>
</dbReference>
<evidence type="ECO:0000313" key="2">
    <source>
        <dbReference type="EMBL" id="CAL1387035.1"/>
    </source>
</evidence>
<feature type="region of interest" description="Disordered" evidence="1">
    <location>
        <begin position="81"/>
        <end position="110"/>
    </location>
</feature>
<evidence type="ECO:0000256" key="1">
    <source>
        <dbReference type="SAM" id="MobiDB-lite"/>
    </source>
</evidence>
<organism evidence="2 3">
    <name type="scientific">Linum trigynum</name>
    <dbReference type="NCBI Taxonomy" id="586398"/>
    <lineage>
        <taxon>Eukaryota</taxon>
        <taxon>Viridiplantae</taxon>
        <taxon>Streptophyta</taxon>
        <taxon>Embryophyta</taxon>
        <taxon>Tracheophyta</taxon>
        <taxon>Spermatophyta</taxon>
        <taxon>Magnoliopsida</taxon>
        <taxon>eudicotyledons</taxon>
        <taxon>Gunneridae</taxon>
        <taxon>Pentapetalae</taxon>
        <taxon>rosids</taxon>
        <taxon>fabids</taxon>
        <taxon>Malpighiales</taxon>
        <taxon>Linaceae</taxon>
        <taxon>Linum</taxon>
    </lineage>
</organism>
<dbReference type="EMBL" id="OZ034818">
    <property type="protein sequence ID" value="CAL1387035.1"/>
    <property type="molecule type" value="Genomic_DNA"/>
</dbReference>
<accession>A0AAV2ENH4</accession>